<dbReference type="KEGG" id="amus:LMH87_010259"/>
<dbReference type="EMBL" id="JAJHUN010000008">
    <property type="protein sequence ID" value="KAJ4153787.1"/>
    <property type="molecule type" value="Genomic_DNA"/>
</dbReference>
<proteinExistence type="predicted"/>
<dbReference type="AlphaFoldDB" id="A0A9W8QEL4"/>
<comment type="caution">
    <text evidence="1">The sequence shown here is derived from an EMBL/GenBank/DDBJ whole genome shotgun (WGS) entry which is preliminary data.</text>
</comment>
<dbReference type="RefSeq" id="XP_056054445.1">
    <property type="nucleotide sequence ID" value="XM_056197391.1"/>
</dbReference>
<name>A0A9W8QEL4_AKAMU</name>
<keyword evidence="2" id="KW-1185">Reference proteome</keyword>
<evidence type="ECO:0000313" key="1">
    <source>
        <dbReference type="EMBL" id="KAJ4153787.1"/>
    </source>
</evidence>
<gene>
    <name evidence="1" type="ORF">LMH87_010259</name>
</gene>
<sequence length="156" mass="17332">MVRPNCLEIRQTHDCVPSDACLGPHLCLLCSVAWLLGCHLLLPSRSSIPCSCPARQKQDTLPRSILVDNSCTSLAPLCALSSSCSFASCSRKRTSYCEFSLVRVSDIVKRFTVVLRALKSSRHFVIVQLFYHFRFSAAIFLSLAHSAILKPFDILT</sequence>
<dbReference type="Proteomes" id="UP001144673">
    <property type="component" value="Chromosome 5"/>
</dbReference>
<evidence type="ECO:0000313" key="2">
    <source>
        <dbReference type="Proteomes" id="UP001144673"/>
    </source>
</evidence>
<protein>
    <submittedName>
        <fullName evidence="1">Uncharacterized protein</fullName>
    </submittedName>
</protein>
<accession>A0A9W8QEL4</accession>
<organism evidence="1 2">
    <name type="scientific">Akanthomyces muscarius</name>
    <name type="common">Entomopathogenic fungus</name>
    <name type="synonym">Lecanicillium muscarium</name>
    <dbReference type="NCBI Taxonomy" id="2231603"/>
    <lineage>
        <taxon>Eukaryota</taxon>
        <taxon>Fungi</taxon>
        <taxon>Dikarya</taxon>
        <taxon>Ascomycota</taxon>
        <taxon>Pezizomycotina</taxon>
        <taxon>Sordariomycetes</taxon>
        <taxon>Hypocreomycetidae</taxon>
        <taxon>Hypocreales</taxon>
        <taxon>Cordycipitaceae</taxon>
        <taxon>Akanthomyces</taxon>
    </lineage>
</organism>
<dbReference type="GeneID" id="80897418"/>
<reference evidence="1" key="1">
    <citation type="journal article" date="2023" name="Access Microbiol">
        <title>De-novo genome assembly for Akanthomyces muscarius, a biocontrol agent of insect agricultural pests.</title>
        <authorList>
            <person name="Erdos Z."/>
            <person name="Studholme D.J."/>
            <person name="Raymond B."/>
            <person name="Sharma M."/>
        </authorList>
    </citation>
    <scope>NUCLEOTIDE SEQUENCE</scope>
    <source>
        <strain evidence="1">Ve6</strain>
    </source>
</reference>